<dbReference type="PANTHER" id="PTHR12526">
    <property type="entry name" value="GLYCOSYLTRANSFERASE"/>
    <property type="match status" value="1"/>
</dbReference>
<proteinExistence type="predicted"/>
<keyword evidence="1" id="KW-0472">Membrane</keyword>
<dbReference type="Gene3D" id="3.40.50.2000">
    <property type="entry name" value="Glycogen Phosphorylase B"/>
    <property type="match status" value="2"/>
</dbReference>
<feature type="transmembrane region" description="Helical" evidence="1">
    <location>
        <begin position="78"/>
        <end position="100"/>
    </location>
</feature>
<keyword evidence="1" id="KW-0812">Transmembrane</keyword>
<keyword evidence="1" id="KW-1133">Transmembrane helix</keyword>
<comment type="caution">
    <text evidence="3">The sequence shown here is derived from an EMBL/GenBank/DDBJ whole genome shotgun (WGS) entry which is preliminary data.</text>
</comment>
<feature type="domain" description="Glycosyltransferase subfamily 4-like N-terminal" evidence="2">
    <location>
        <begin position="2"/>
        <end position="177"/>
    </location>
</feature>
<dbReference type="Pfam" id="PF13579">
    <property type="entry name" value="Glyco_trans_4_4"/>
    <property type="match status" value="1"/>
</dbReference>
<dbReference type="SUPFAM" id="SSF53756">
    <property type="entry name" value="UDP-Glycosyltransferase/glycogen phosphorylase"/>
    <property type="match status" value="1"/>
</dbReference>
<protein>
    <submittedName>
        <fullName evidence="3">Glycosyltransferase family 4 protein</fullName>
    </submittedName>
</protein>
<dbReference type="EMBL" id="JACYFU010000002">
    <property type="protein sequence ID" value="MBD8066015.1"/>
    <property type="molecule type" value="Genomic_DNA"/>
</dbReference>
<dbReference type="Pfam" id="PF13692">
    <property type="entry name" value="Glyco_trans_1_4"/>
    <property type="match status" value="1"/>
</dbReference>
<dbReference type="Proteomes" id="UP000654108">
    <property type="component" value="Unassembled WGS sequence"/>
</dbReference>
<reference evidence="3" key="1">
    <citation type="submission" date="2020-09" db="EMBL/GenBank/DDBJ databases">
        <title>Genome seq and assembly of Devosia sp.</title>
        <authorList>
            <person name="Chhetri G."/>
        </authorList>
    </citation>
    <scope>NUCLEOTIDE SEQUENCE</scope>
    <source>
        <strain evidence="3">PTR5</strain>
    </source>
</reference>
<gene>
    <name evidence="3" type="ORF">IC608_11080</name>
</gene>
<evidence type="ECO:0000313" key="4">
    <source>
        <dbReference type="Proteomes" id="UP000654108"/>
    </source>
</evidence>
<evidence type="ECO:0000313" key="3">
    <source>
        <dbReference type="EMBL" id="MBD8066015.1"/>
    </source>
</evidence>
<evidence type="ECO:0000259" key="2">
    <source>
        <dbReference type="Pfam" id="PF13579"/>
    </source>
</evidence>
<accession>A0A927IQU7</accession>
<sequence length="387" mass="43032">MLLREMVRQGHECLAITSDSNHLIEPPVFSGDTLDETMEGVNIRWIKTRDYLGAKSLGRILSWFDFEWRFWRMRKESLATPDAVIVSSLSLLTIFNGLLLRRRYKCRLIFEVRDIWPLTIVAEGGFSPFNPFVIALGMVEKLAYRTSDAIVGTMPNLSQHVEEVSGSRKPVFCIPMGIDPAALAEPRPLPDDYVAENIPQGKFTVCHAGTIGITNALDTLFECAAAMQDRPDIHFLVVGDGDLKEHFRARYGHLPNVGFAPAVPKDMVQSVLQRCDLAYFSTHPSAVWKFGQSLNKVVDYMLAGKPVVASYSGYPSMIDEAGSGVFVPAGDVAALRAEIERMAALPHEQRTAMGEAGRRWIVENRSYATLAADYLAIAMGHARRRNA</sequence>
<evidence type="ECO:0000256" key="1">
    <source>
        <dbReference type="SAM" id="Phobius"/>
    </source>
</evidence>
<dbReference type="RefSeq" id="WP_191775277.1">
    <property type="nucleotide sequence ID" value="NZ_JACYFU010000002.1"/>
</dbReference>
<dbReference type="PANTHER" id="PTHR12526:SF622">
    <property type="entry name" value="GLYCOSYLTRANSFERASE (GROUP I)"/>
    <property type="match status" value="1"/>
</dbReference>
<organism evidence="3 4">
    <name type="scientific">Devosia oryzisoli</name>
    <dbReference type="NCBI Taxonomy" id="2774138"/>
    <lineage>
        <taxon>Bacteria</taxon>
        <taxon>Pseudomonadati</taxon>
        <taxon>Pseudomonadota</taxon>
        <taxon>Alphaproteobacteria</taxon>
        <taxon>Hyphomicrobiales</taxon>
        <taxon>Devosiaceae</taxon>
        <taxon>Devosia</taxon>
    </lineage>
</organism>
<name>A0A927IQU7_9HYPH</name>
<dbReference type="GO" id="GO:0016757">
    <property type="term" value="F:glycosyltransferase activity"/>
    <property type="evidence" value="ECO:0007669"/>
    <property type="project" value="UniProtKB-ARBA"/>
</dbReference>
<dbReference type="AlphaFoldDB" id="A0A927IQU7"/>
<dbReference type="InterPro" id="IPR028098">
    <property type="entry name" value="Glyco_trans_4-like_N"/>
</dbReference>
<keyword evidence="4" id="KW-1185">Reference proteome</keyword>
<dbReference type="CDD" id="cd03794">
    <property type="entry name" value="GT4_WbuB-like"/>
    <property type="match status" value="1"/>
</dbReference>